<dbReference type="PANTHER" id="PTHR42811">
    <property type="entry name" value="SERINE ACETYLTRANSFERASE"/>
    <property type="match status" value="1"/>
</dbReference>
<dbReference type="Gene3D" id="1.10.3130.10">
    <property type="entry name" value="serine acetyltransferase, domain 1"/>
    <property type="match status" value="1"/>
</dbReference>
<dbReference type="InterPro" id="IPR045304">
    <property type="entry name" value="LbH_SAT"/>
</dbReference>
<evidence type="ECO:0000256" key="3">
    <source>
        <dbReference type="ARBA" id="ARBA00022605"/>
    </source>
</evidence>
<dbReference type="Pfam" id="PF00132">
    <property type="entry name" value="Hexapep"/>
    <property type="match status" value="1"/>
</dbReference>
<organism evidence="8 9">
    <name type="scientific">Ferruginivarius sediminum</name>
    <dbReference type="NCBI Taxonomy" id="2661937"/>
    <lineage>
        <taxon>Bacteria</taxon>
        <taxon>Pseudomonadati</taxon>
        <taxon>Pseudomonadota</taxon>
        <taxon>Alphaproteobacteria</taxon>
        <taxon>Rhodospirillales</taxon>
        <taxon>Rhodospirillaceae</taxon>
        <taxon>Ferruginivarius</taxon>
    </lineage>
</organism>
<proteinExistence type="inferred from homology"/>
<reference evidence="8 9" key="1">
    <citation type="submission" date="2018-07" db="EMBL/GenBank/DDBJ databases">
        <title>Venubactetium sediminum gen. nov., sp. nov., isolated from a marine solar saltern.</title>
        <authorList>
            <person name="Wang S."/>
        </authorList>
    </citation>
    <scope>NUCLEOTIDE SEQUENCE [LARGE SCALE GENOMIC DNA]</scope>
    <source>
        <strain evidence="8 9">WD2A32</strain>
    </source>
</reference>
<dbReference type="EC" id="2.3.1.30" evidence="2"/>
<dbReference type="InterPro" id="IPR005881">
    <property type="entry name" value="Ser_O-AcTrfase"/>
</dbReference>
<dbReference type="InterPro" id="IPR001451">
    <property type="entry name" value="Hexapep"/>
</dbReference>
<feature type="region of interest" description="Disordered" evidence="7">
    <location>
        <begin position="219"/>
        <end position="257"/>
    </location>
</feature>
<evidence type="ECO:0000256" key="5">
    <source>
        <dbReference type="ARBA" id="ARBA00023315"/>
    </source>
</evidence>
<dbReference type="InterPro" id="IPR042122">
    <property type="entry name" value="Ser_AcTrfase_N_sf"/>
</dbReference>
<keyword evidence="9" id="KW-1185">Reference proteome</keyword>
<dbReference type="RefSeq" id="WP_114582815.1">
    <property type="nucleotide sequence ID" value="NZ_QPMH01000013.1"/>
</dbReference>
<comment type="similarity">
    <text evidence="1">Belongs to the transferase hexapeptide repeat family.</text>
</comment>
<dbReference type="FunFam" id="2.160.10.10:FF:000007">
    <property type="entry name" value="Serine acetyltransferase"/>
    <property type="match status" value="1"/>
</dbReference>
<dbReference type="InterPro" id="IPR053376">
    <property type="entry name" value="Serine_acetyltransferase"/>
</dbReference>
<dbReference type="GO" id="GO:0005737">
    <property type="term" value="C:cytoplasm"/>
    <property type="evidence" value="ECO:0007669"/>
    <property type="project" value="InterPro"/>
</dbReference>
<dbReference type="AlphaFoldDB" id="A0A369T7Q5"/>
<feature type="compositionally biased region" description="Basic and acidic residues" evidence="7">
    <location>
        <begin position="246"/>
        <end position="257"/>
    </location>
</feature>
<evidence type="ECO:0000256" key="2">
    <source>
        <dbReference type="ARBA" id="ARBA00013266"/>
    </source>
</evidence>
<evidence type="ECO:0000256" key="1">
    <source>
        <dbReference type="ARBA" id="ARBA00007274"/>
    </source>
</evidence>
<dbReference type="CDD" id="cd03354">
    <property type="entry name" value="LbH_SAT"/>
    <property type="match status" value="1"/>
</dbReference>
<comment type="catalytic activity">
    <reaction evidence="6">
        <text>L-serine + acetyl-CoA = O-acetyl-L-serine + CoA</text>
        <dbReference type="Rhea" id="RHEA:24560"/>
        <dbReference type="ChEBI" id="CHEBI:33384"/>
        <dbReference type="ChEBI" id="CHEBI:57287"/>
        <dbReference type="ChEBI" id="CHEBI:57288"/>
        <dbReference type="ChEBI" id="CHEBI:58340"/>
        <dbReference type="EC" id="2.3.1.30"/>
    </reaction>
</comment>
<dbReference type="NCBIfam" id="TIGR01172">
    <property type="entry name" value="cysE"/>
    <property type="match status" value="1"/>
</dbReference>
<comment type="caution">
    <text evidence="8">The sequence shown here is derived from an EMBL/GenBank/DDBJ whole genome shotgun (WGS) entry which is preliminary data.</text>
</comment>
<dbReference type="NCBIfam" id="NF041874">
    <property type="entry name" value="EPS_EpsC"/>
    <property type="match status" value="1"/>
</dbReference>
<dbReference type="EMBL" id="QPMH01000013">
    <property type="protein sequence ID" value="RDD61353.1"/>
    <property type="molecule type" value="Genomic_DNA"/>
</dbReference>
<evidence type="ECO:0000313" key="9">
    <source>
        <dbReference type="Proteomes" id="UP000253941"/>
    </source>
</evidence>
<sequence length="257" mass="28247">MFKSLRDEIDGIMARDPAARSWLEVVLCYPGFQALAFYRMANWLWRHGFHLSGRWVSHLGRVLTGIEIHPGARIGRNLFIDHGMGVVIGETAEIGDDVTLYHGVTLGGISPSENSDEQRNRKRHPTLGDRVIVGSGAQVLGPFEVGECARIGANAVVTKPVPARATMVGNPAKQLPMRDQPHEAEPRFVAYGTPTGDIPDPVARALDGLLQEVHGLRARVQELESQQGEGRGTLPPHGEEQETEREETRQSRVEGKC</sequence>
<dbReference type="GO" id="GO:0006535">
    <property type="term" value="P:cysteine biosynthetic process from serine"/>
    <property type="evidence" value="ECO:0007669"/>
    <property type="project" value="InterPro"/>
</dbReference>
<keyword evidence="4 8" id="KW-0808">Transferase</keyword>
<evidence type="ECO:0000256" key="6">
    <source>
        <dbReference type="ARBA" id="ARBA00049486"/>
    </source>
</evidence>
<protein>
    <recommendedName>
        <fullName evidence="2">serine O-acetyltransferase</fullName>
        <ecNumber evidence="2">2.3.1.30</ecNumber>
    </recommendedName>
</protein>
<evidence type="ECO:0000256" key="7">
    <source>
        <dbReference type="SAM" id="MobiDB-lite"/>
    </source>
</evidence>
<keyword evidence="3" id="KW-0028">Amino-acid biosynthesis</keyword>
<dbReference type="GO" id="GO:0009001">
    <property type="term" value="F:serine O-acetyltransferase activity"/>
    <property type="evidence" value="ECO:0007669"/>
    <property type="project" value="UniProtKB-EC"/>
</dbReference>
<gene>
    <name evidence="8" type="primary">cysE</name>
    <name evidence="8" type="ORF">DRB17_13805</name>
</gene>
<dbReference type="Proteomes" id="UP000253941">
    <property type="component" value="Unassembled WGS sequence"/>
</dbReference>
<dbReference type="Gene3D" id="2.160.10.10">
    <property type="entry name" value="Hexapeptide repeat proteins"/>
    <property type="match status" value="1"/>
</dbReference>
<accession>A0A369T7Q5</accession>
<evidence type="ECO:0000256" key="4">
    <source>
        <dbReference type="ARBA" id="ARBA00022679"/>
    </source>
</evidence>
<dbReference type="SUPFAM" id="SSF51161">
    <property type="entry name" value="Trimeric LpxA-like enzymes"/>
    <property type="match status" value="1"/>
</dbReference>
<keyword evidence="5 8" id="KW-0012">Acyltransferase</keyword>
<name>A0A369T7Q5_9PROT</name>
<dbReference type="InterPro" id="IPR011004">
    <property type="entry name" value="Trimer_LpxA-like_sf"/>
</dbReference>
<evidence type="ECO:0000313" key="8">
    <source>
        <dbReference type="EMBL" id="RDD61353.1"/>
    </source>
</evidence>